<accession>A2FML6</accession>
<dbReference type="InterPro" id="IPR016024">
    <property type="entry name" value="ARM-type_fold"/>
</dbReference>
<evidence type="ECO:0000313" key="3">
    <source>
        <dbReference type="Proteomes" id="UP000001542"/>
    </source>
</evidence>
<dbReference type="Gene3D" id="1.25.10.10">
    <property type="entry name" value="Leucine-rich Repeat Variant"/>
    <property type="match status" value="1"/>
</dbReference>
<dbReference type="AlphaFoldDB" id="A2FML6"/>
<evidence type="ECO:0000313" key="2">
    <source>
        <dbReference type="EMBL" id="EAX93854.1"/>
    </source>
</evidence>
<organism evidence="2 3">
    <name type="scientific">Trichomonas vaginalis (strain ATCC PRA-98 / G3)</name>
    <dbReference type="NCBI Taxonomy" id="412133"/>
    <lineage>
        <taxon>Eukaryota</taxon>
        <taxon>Metamonada</taxon>
        <taxon>Parabasalia</taxon>
        <taxon>Trichomonadida</taxon>
        <taxon>Trichomonadidae</taxon>
        <taxon>Trichomonas</taxon>
    </lineage>
</organism>
<keyword evidence="1" id="KW-0175">Coiled coil</keyword>
<reference evidence="2" key="1">
    <citation type="submission" date="2006-10" db="EMBL/GenBank/DDBJ databases">
        <authorList>
            <person name="Amadeo P."/>
            <person name="Zhao Q."/>
            <person name="Wortman J."/>
            <person name="Fraser-Liggett C."/>
            <person name="Carlton J."/>
        </authorList>
    </citation>
    <scope>NUCLEOTIDE SEQUENCE</scope>
    <source>
        <strain evidence="2">G3</strain>
    </source>
</reference>
<dbReference type="InParanoid" id="A2FML6"/>
<reference evidence="2" key="2">
    <citation type="journal article" date="2007" name="Science">
        <title>Draft genome sequence of the sexually transmitted pathogen Trichomonas vaginalis.</title>
        <authorList>
            <person name="Carlton J.M."/>
            <person name="Hirt R.P."/>
            <person name="Silva J.C."/>
            <person name="Delcher A.L."/>
            <person name="Schatz M."/>
            <person name="Zhao Q."/>
            <person name="Wortman J.R."/>
            <person name="Bidwell S.L."/>
            <person name="Alsmark U.C.M."/>
            <person name="Besteiro S."/>
            <person name="Sicheritz-Ponten T."/>
            <person name="Noel C.J."/>
            <person name="Dacks J.B."/>
            <person name="Foster P.G."/>
            <person name="Simillion C."/>
            <person name="Van de Peer Y."/>
            <person name="Miranda-Saavedra D."/>
            <person name="Barton G.J."/>
            <person name="Westrop G.D."/>
            <person name="Mueller S."/>
            <person name="Dessi D."/>
            <person name="Fiori P.L."/>
            <person name="Ren Q."/>
            <person name="Paulsen I."/>
            <person name="Zhang H."/>
            <person name="Bastida-Corcuera F.D."/>
            <person name="Simoes-Barbosa A."/>
            <person name="Brown M.T."/>
            <person name="Hayes R.D."/>
            <person name="Mukherjee M."/>
            <person name="Okumura C.Y."/>
            <person name="Schneider R."/>
            <person name="Smith A.J."/>
            <person name="Vanacova S."/>
            <person name="Villalvazo M."/>
            <person name="Haas B.J."/>
            <person name="Pertea M."/>
            <person name="Feldblyum T.V."/>
            <person name="Utterback T.R."/>
            <person name="Shu C.L."/>
            <person name="Osoegawa K."/>
            <person name="de Jong P.J."/>
            <person name="Hrdy I."/>
            <person name="Horvathova L."/>
            <person name="Zubacova Z."/>
            <person name="Dolezal P."/>
            <person name="Malik S.B."/>
            <person name="Logsdon J.M. Jr."/>
            <person name="Henze K."/>
            <person name="Gupta A."/>
            <person name="Wang C.C."/>
            <person name="Dunne R.L."/>
            <person name="Upcroft J.A."/>
            <person name="Upcroft P."/>
            <person name="White O."/>
            <person name="Salzberg S.L."/>
            <person name="Tang P."/>
            <person name="Chiu C.-H."/>
            <person name="Lee Y.-S."/>
            <person name="Embley T.M."/>
            <person name="Coombs G.H."/>
            <person name="Mottram J.C."/>
            <person name="Tachezy J."/>
            <person name="Fraser-Liggett C.M."/>
            <person name="Johnson P.J."/>
        </authorList>
    </citation>
    <scope>NUCLEOTIDE SEQUENCE [LARGE SCALE GENOMIC DNA]</scope>
    <source>
        <strain evidence="2">G3</strain>
    </source>
</reference>
<dbReference type="SMR" id="A2FML6"/>
<name>A2FML6_TRIV3</name>
<dbReference type="InterPro" id="IPR011989">
    <property type="entry name" value="ARM-like"/>
</dbReference>
<sequence length="482" mass="55463">MVVLLLDFSFSKVEQLISYKHLEADDISETTDATPYNANQHTLQIELNELESQIQKLLSENQDEYINATNKIIDFVQQKRGNAFRYLNHTSFYLTFQNILSDAPIREKHSLLIILVDAFITLSQPKAEIKNLLSEELFNINLYILNHSTDEYAIQKSINFVIHTMTQFQEFSSTLINLNYFENLLVIELINRKSAAFQNSEPYLTNESLLIEALMHIFRVSYENISDYQFGEFLSACVVLICNGLTLDITNSSIRSVISILSIDPDTTLRYIEENHLEQPVMFYSKHENSEIAYNSLNLMYQIVQRVPLLFDIDEMILCIQKYLVRRGSNSDINFILISCKIAAIYLSNPDFHEVFANEGIISQLAALIKDQSVDVKTESFLALKNIIIFGSNDAINYIFSNYVITKPMILLLDVENQELEHSIIKSCIKIDSIARAFNILTSAAKIIKNEIDYERLEEIAENSENMNYKIAQKLINILSDE</sequence>
<dbReference type="RefSeq" id="XP_001306784.1">
    <property type="nucleotide sequence ID" value="XM_001306783.1"/>
</dbReference>
<dbReference type="KEGG" id="tva:4751579"/>
<dbReference type="EMBL" id="DS113889">
    <property type="protein sequence ID" value="EAX93854.1"/>
    <property type="molecule type" value="Genomic_DNA"/>
</dbReference>
<dbReference type="Proteomes" id="UP000001542">
    <property type="component" value="Unassembled WGS sequence"/>
</dbReference>
<dbReference type="VEuPathDB" id="TrichDB:TVAGG3_0308580"/>
<proteinExistence type="predicted"/>
<dbReference type="SUPFAM" id="SSF48371">
    <property type="entry name" value="ARM repeat"/>
    <property type="match status" value="1"/>
</dbReference>
<evidence type="ECO:0000256" key="1">
    <source>
        <dbReference type="SAM" id="Coils"/>
    </source>
</evidence>
<feature type="coiled-coil region" evidence="1">
    <location>
        <begin position="40"/>
        <end position="67"/>
    </location>
</feature>
<dbReference type="VEuPathDB" id="TrichDB:TVAG_225060"/>
<protein>
    <submittedName>
        <fullName evidence="2">Uncharacterized protein</fullName>
    </submittedName>
</protein>
<keyword evidence="3" id="KW-1185">Reference proteome</keyword>
<gene>
    <name evidence="2" type="ORF">TVAG_225060</name>
</gene>